<evidence type="ECO:0000313" key="2">
    <source>
        <dbReference type="Proteomes" id="UP000662857"/>
    </source>
</evidence>
<dbReference type="EMBL" id="CP070499">
    <property type="protein sequence ID" value="QSB15321.1"/>
    <property type="molecule type" value="Genomic_DNA"/>
</dbReference>
<keyword evidence="2" id="KW-1185">Reference proteome</keyword>
<gene>
    <name evidence="1" type="ORF">JQS43_02860</name>
</gene>
<dbReference type="InterPro" id="IPR036894">
    <property type="entry name" value="YbaB-like_sf"/>
</dbReference>
<proteinExistence type="predicted"/>
<reference evidence="1" key="1">
    <citation type="submission" date="2021-02" db="EMBL/GenBank/DDBJ databases">
        <title>Natrosporangium hydrolyticum gen. nov., sp. nov, a haloalkaliphilic actinobacterium from a soda solonchak soil.</title>
        <authorList>
            <person name="Sorokin D.Y."/>
            <person name="Khijniak T.V."/>
            <person name="Zakharycheva A.P."/>
            <person name="Boueva O.V."/>
            <person name="Ariskina E.V."/>
            <person name="Hahnke R.L."/>
            <person name="Bunk B."/>
            <person name="Sproer C."/>
            <person name="Schumann P."/>
            <person name="Evtushenko L.I."/>
            <person name="Kublanov I.V."/>
        </authorList>
    </citation>
    <scope>NUCLEOTIDE SEQUENCE</scope>
    <source>
        <strain evidence="1">DSM 106523</strain>
    </source>
</reference>
<dbReference type="Gene3D" id="3.30.1310.10">
    <property type="entry name" value="Nucleoid-associated protein YbaB-like domain"/>
    <property type="match status" value="1"/>
</dbReference>
<evidence type="ECO:0000313" key="1">
    <source>
        <dbReference type="EMBL" id="QSB15321.1"/>
    </source>
</evidence>
<organism evidence="1 2">
    <name type="scientific">Natronosporangium hydrolyticum</name>
    <dbReference type="NCBI Taxonomy" id="2811111"/>
    <lineage>
        <taxon>Bacteria</taxon>
        <taxon>Bacillati</taxon>
        <taxon>Actinomycetota</taxon>
        <taxon>Actinomycetes</taxon>
        <taxon>Micromonosporales</taxon>
        <taxon>Micromonosporaceae</taxon>
        <taxon>Natronosporangium</taxon>
    </lineage>
</organism>
<dbReference type="InterPro" id="IPR004401">
    <property type="entry name" value="YbaB/EbfC"/>
</dbReference>
<dbReference type="SUPFAM" id="SSF82607">
    <property type="entry name" value="YbaB-like"/>
    <property type="match status" value="1"/>
</dbReference>
<accession>A0A895YCT5</accession>
<dbReference type="RefSeq" id="WP_239677499.1">
    <property type="nucleotide sequence ID" value="NZ_CP070499.1"/>
</dbReference>
<name>A0A895YCT5_9ACTN</name>
<dbReference type="AlphaFoldDB" id="A0A895YCT5"/>
<sequence length="147" mass="16056">MATPTDPTETLSVSAMEGIMAELNESLRRIPETQERLMSLSGVAWSEDRMVKATVGPRGQLTGLEIDPRVFRRPDAQMLSTTILAAVNTAVARVMAEAQEIMMGEMPPELAELRTQFAAEQPDPVSQILMTDADIVQKRSGADGDLR</sequence>
<dbReference type="Proteomes" id="UP000662857">
    <property type="component" value="Chromosome"/>
</dbReference>
<dbReference type="KEGG" id="nhy:JQS43_02860"/>
<dbReference type="Pfam" id="PF02575">
    <property type="entry name" value="YbaB_DNA_bd"/>
    <property type="match status" value="1"/>
</dbReference>
<protein>
    <submittedName>
        <fullName evidence="1">YbaB/EbfC family nucleoid-associated protein</fullName>
    </submittedName>
</protein>
<dbReference type="GO" id="GO:0003677">
    <property type="term" value="F:DNA binding"/>
    <property type="evidence" value="ECO:0007669"/>
    <property type="project" value="InterPro"/>
</dbReference>